<dbReference type="Proteomes" id="UP000282312">
    <property type="component" value="Unassembled WGS sequence"/>
</dbReference>
<sequence>MVRIERGNHYARTRKRAFMGRASSVRLASLALSVASTIILGLQDLDFWAGLGFALVAVATVVNTVEPFFAWRSRWVLMEETQYNFYRLRDELSYYVASNRPEDLEVAKIREMFDEYQRIWGELSTRWREYRRSGSPGL</sequence>
<keyword evidence="1" id="KW-0472">Membrane</keyword>
<protein>
    <submittedName>
        <fullName evidence="2">DUF4231 domain-containing protein</fullName>
    </submittedName>
</protein>
<dbReference type="AlphaFoldDB" id="A0A3N9XM17"/>
<keyword evidence="1" id="KW-0812">Transmembrane</keyword>
<accession>A0A3N9XM17</accession>
<dbReference type="OrthoDB" id="3690714at2"/>
<reference evidence="2 3" key="1">
    <citation type="submission" date="2018-05" db="EMBL/GenBank/DDBJ databases">
        <title>Micromonospora from Atacama Desert.</title>
        <authorList>
            <person name="Carro L."/>
            <person name="Goodfellow M."/>
            <person name="Klenk H.-P."/>
        </authorList>
    </citation>
    <scope>NUCLEOTIDE SEQUENCE [LARGE SCALE GENOMIC DNA]</scope>
    <source>
        <strain evidence="2 3">LB39</strain>
    </source>
</reference>
<comment type="caution">
    <text evidence="2">The sequence shown here is derived from an EMBL/GenBank/DDBJ whole genome shotgun (WGS) entry which is preliminary data.</text>
</comment>
<organism evidence="2 3">
    <name type="scientific">Micromonospora inaquosa</name>
    <dbReference type="NCBI Taxonomy" id="2203716"/>
    <lineage>
        <taxon>Bacteria</taxon>
        <taxon>Bacillati</taxon>
        <taxon>Actinomycetota</taxon>
        <taxon>Actinomycetes</taxon>
        <taxon>Micromonosporales</taxon>
        <taxon>Micromonosporaceae</taxon>
        <taxon>Micromonospora</taxon>
    </lineage>
</organism>
<evidence type="ECO:0000313" key="3">
    <source>
        <dbReference type="Proteomes" id="UP000282312"/>
    </source>
</evidence>
<keyword evidence="3" id="KW-1185">Reference proteome</keyword>
<dbReference type="RefSeq" id="WP_124770902.1">
    <property type="nucleotide sequence ID" value="NZ_QGSZ01000112.1"/>
</dbReference>
<dbReference type="NCBIfam" id="NF033634">
    <property type="entry name" value="SLATT_1"/>
    <property type="match status" value="1"/>
</dbReference>
<evidence type="ECO:0000313" key="2">
    <source>
        <dbReference type="EMBL" id="RQX07697.1"/>
    </source>
</evidence>
<proteinExistence type="predicted"/>
<feature type="transmembrane region" description="Helical" evidence="1">
    <location>
        <begin position="48"/>
        <end position="69"/>
    </location>
</feature>
<keyword evidence="1" id="KW-1133">Transmembrane helix</keyword>
<name>A0A3N9XM17_9ACTN</name>
<dbReference type="EMBL" id="QGSZ01000112">
    <property type="protein sequence ID" value="RQX07697.1"/>
    <property type="molecule type" value="Genomic_DNA"/>
</dbReference>
<feature type="transmembrane region" description="Helical" evidence="1">
    <location>
        <begin position="24"/>
        <end position="42"/>
    </location>
</feature>
<evidence type="ECO:0000256" key="1">
    <source>
        <dbReference type="SAM" id="Phobius"/>
    </source>
</evidence>
<gene>
    <name evidence="2" type="ORF">DLJ59_02570</name>
</gene>